<name>A0A2N5SST2_9BASI</name>
<evidence type="ECO:0000313" key="2">
    <source>
        <dbReference type="EMBL" id="PLW16281.1"/>
    </source>
</evidence>
<sequence length="666" mass="74857">MTMKKPKNLYVCHCVSYQCNTAQHEEDGIGVVPGRVVARATWTDHQLKDRQLESWGTSQAAEDQDRSNTEQVTPRPINGHMINHGSASHSSLKAAEWLILYKVYYPIALIPLWKKELAESATVEGRKRISTLLESTTLICKIAHFLTLPKINPKDLDELDDMILKYRQCLRKGWPEHPTKPNLHLTQHYSKVIKRFGKPQSTAAWAQERVNGMLQRLPNNHQPRKIPKTMMKEWHLNSKYQLLLNSQERKKTSGMVGPASPEKKEKSFELNGPLMTKWKRAIAGKETSRGRLGQEQLVLNSTVALLGQVSIDGKNFTPLDHHTGNSLVEFWFGADQRFGTIQKVFKSTQTPGQTWLLVDPFKELDHSIDPYGEYPDLNCCLVKDELEAHVIVEREKVIGHVAVLRNPGVMNPATGGSSSNHAPPSGANASVPPRTQVPPVAPLAAHSWIAELMEGMIPEMARASNASASAMDPNNTGGDRADLLVPDALPEQARLTAEFTLHQARGARARTNETNGRKREERRVRGMAQKSTLVEHYDKYARRIQHFIKFFLGGPVNPQDYPLSPTPEELEALYWVDQRSQAIMAQLNRLRTALTEKTVAEQDFFVSQAEKEIRQKIPLPPFHPAQKISDLGGGKPITLQVQGDVERELAMAGISQFTFEWEVAKD</sequence>
<feature type="region of interest" description="Disordered" evidence="1">
    <location>
        <begin position="53"/>
        <end position="77"/>
    </location>
</feature>
<feature type="compositionally biased region" description="Basic and acidic residues" evidence="1">
    <location>
        <begin position="515"/>
        <end position="524"/>
    </location>
</feature>
<organism evidence="2 3">
    <name type="scientific">Puccinia coronata f. sp. avenae</name>
    <dbReference type="NCBI Taxonomy" id="200324"/>
    <lineage>
        <taxon>Eukaryota</taxon>
        <taxon>Fungi</taxon>
        <taxon>Dikarya</taxon>
        <taxon>Basidiomycota</taxon>
        <taxon>Pucciniomycotina</taxon>
        <taxon>Pucciniomycetes</taxon>
        <taxon>Pucciniales</taxon>
        <taxon>Pucciniaceae</taxon>
        <taxon>Puccinia</taxon>
    </lineage>
</organism>
<feature type="region of interest" description="Disordered" evidence="1">
    <location>
        <begin position="410"/>
        <end position="435"/>
    </location>
</feature>
<evidence type="ECO:0000256" key="1">
    <source>
        <dbReference type="SAM" id="MobiDB-lite"/>
    </source>
</evidence>
<reference evidence="2 3" key="1">
    <citation type="submission" date="2017-11" db="EMBL/GenBank/DDBJ databases">
        <title>De novo assembly and phasing of dikaryotic genomes from two isolates of Puccinia coronata f. sp. avenae, the causal agent of oat crown rust.</title>
        <authorList>
            <person name="Miller M.E."/>
            <person name="Zhang Y."/>
            <person name="Omidvar V."/>
            <person name="Sperschneider J."/>
            <person name="Schwessinger B."/>
            <person name="Raley C."/>
            <person name="Palmer J.M."/>
            <person name="Garnica D."/>
            <person name="Upadhyaya N."/>
            <person name="Rathjen J."/>
            <person name="Taylor J.M."/>
            <person name="Park R.F."/>
            <person name="Dodds P.N."/>
            <person name="Hirsch C.D."/>
            <person name="Kianian S.F."/>
            <person name="Figueroa M."/>
        </authorList>
    </citation>
    <scope>NUCLEOTIDE SEQUENCE [LARGE SCALE GENOMIC DNA]</scope>
    <source>
        <strain evidence="2">12SD80</strain>
    </source>
</reference>
<dbReference type="Proteomes" id="UP000235392">
    <property type="component" value="Unassembled WGS sequence"/>
</dbReference>
<accession>A0A2N5SST2</accession>
<proteinExistence type="predicted"/>
<protein>
    <submittedName>
        <fullName evidence="2">Uncharacterized protein</fullName>
    </submittedName>
</protein>
<dbReference type="AlphaFoldDB" id="A0A2N5SST2"/>
<comment type="caution">
    <text evidence="2">The sequence shown here is derived from an EMBL/GenBank/DDBJ whole genome shotgun (WGS) entry which is preliminary data.</text>
</comment>
<feature type="region of interest" description="Disordered" evidence="1">
    <location>
        <begin position="506"/>
        <end position="526"/>
    </location>
</feature>
<dbReference type="EMBL" id="PGCI01000776">
    <property type="protein sequence ID" value="PLW16281.1"/>
    <property type="molecule type" value="Genomic_DNA"/>
</dbReference>
<evidence type="ECO:0000313" key="3">
    <source>
        <dbReference type="Proteomes" id="UP000235392"/>
    </source>
</evidence>
<gene>
    <name evidence="2" type="ORF">PCASD_24404</name>
</gene>